<keyword evidence="3" id="KW-0723">Serine/threonine-protein kinase</keyword>
<evidence type="ECO:0000256" key="10">
    <source>
        <dbReference type="SAM" id="MobiDB-lite"/>
    </source>
</evidence>
<dbReference type="InterPro" id="IPR011009">
    <property type="entry name" value="Kinase-like_dom_sf"/>
</dbReference>
<dbReference type="RefSeq" id="XP_003290677.1">
    <property type="nucleotide sequence ID" value="XM_003290629.1"/>
</dbReference>
<dbReference type="SUPFAM" id="SSF56112">
    <property type="entry name" value="Protein kinase-like (PK-like)"/>
    <property type="match status" value="1"/>
</dbReference>
<dbReference type="VEuPathDB" id="AmoebaDB:DICPUDRAFT_49348"/>
<evidence type="ECO:0000313" key="13">
    <source>
        <dbReference type="Proteomes" id="UP000001064"/>
    </source>
</evidence>
<feature type="region of interest" description="Disordered" evidence="10">
    <location>
        <begin position="365"/>
        <end position="401"/>
    </location>
</feature>
<dbReference type="PRINTS" id="PR00109">
    <property type="entry name" value="TYRKINASE"/>
</dbReference>
<dbReference type="InterPro" id="IPR000719">
    <property type="entry name" value="Prot_kinase_dom"/>
</dbReference>
<gene>
    <name evidence="12" type="ORF">DICPUDRAFT_49348</name>
</gene>
<dbReference type="GO" id="GO:0004674">
    <property type="term" value="F:protein serine/threonine kinase activity"/>
    <property type="evidence" value="ECO:0007669"/>
    <property type="project" value="UniProtKB-KW"/>
</dbReference>
<dbReference type="InterPro" id="IPR008271">
    <property type="entry name" value="Ser/Thr_kinase_AS"/>
</dbReference>
<keyword evidence="5" id="KW-0547">Nucleotide-binding</keyword>
<accession>F0ZTD5</accession>
<keyword evidence="13" id="KW-1185">Reference proteome</keyword>
<evidence type="ECO:0000256" key="2">
    <source>
        <dbReference type="ARBA" id="ARBA00012513"/>
    </source>
</evidence>
<dbReference type="OrthoDB" id="15958at2759"/>
<dbReference type="KEGG" id="dpp:DICPUDRAFT_49348"/>
<dbReference type="EMBL" id="GL871174">
    <property type="protein sequence ID" value="EGC32789.1"/>
    <property type="molecule type" value="Genomic_DNA"/>
</dbReference>
<comment type="similarity">
    <text evidence="1">Belongs to the protein kinase superfamily. TKL Ser/Thr protein kinase family.</text>
</comment>
<dbReference type="Proteomes" id="UP000001064">
    <property type="component" value="Unassembled WGS sequence"/>
</dbReference>
<evidence type="ECO:0000313" key="12">
    <source>
        <dbReference type="EMBL" id="EGC32789.1"/>
    </source>
</evidence>
<evidence type="ECO:0000256" key="6">
    <source>
        <dbReference type="ARBA" id="ARBA00022777"/>
    </source>
</evidence>
<comment type="catalytic activity">
    <reaction evidence="8">
        <text>L-threonyl-[protein] + ATP = O-phospho-L-threonyl-[protein] + ADP + H(+)</text>
        <dbReference type="Rhea" id="RHEA:46608"/>
        <dbReference type="Rhea" id="RHEA-COMP:11060"/>
        <dbReference type="Rhea" id="RHEA-COMP:11605"/>
        <dbReference type="ChEBI" id="CHEBI:15378"/>
        <dbReference type="ChEBI" id="CHEBI:30013"/>
        <dbReference type="ChEBI" id="CHEBI:30616"/>
        <dbReference type="ChEBI" id="CHEBI:61977"/>
        <dbReference type="ChEBI" id="CHEBI:456216"/>
        <dbReference type="EC" id="2.7.11.1"/>
    </reaction>
</comment>
<dbReference type="PANTHER" id="PTHR46485:SF5">
    <property type="entry name" value="CENTER DIVIDER, ISOFORM A"/>
    <property type="match status" value="1"/>
</dbReference>
<organism evidence="12 13">
    <name type="scientific">Dictyostelium purpureum</name>
    <name type="common">Slime mold</name>
    <dbReference type="NCBI Taxonomy" id="5786"/>
    <lineage>
        <taxon>Eukaryota</taxon>
        <taxon>Amoebozoa</taxon>
        <taxon>Evosea</taxon>
        <taxon>Eumycetozoa</taxon>
        <taxon>Dictyostelia</taxon>
        <taxon>Dictyosteliales</taxon>
        <taxon>Dictyosteliaceae</taxon>
        <taxon>Dictyostelium</taxon>
    </lineage>
</organism>
<dbReference type="AlphaFoldDB" id="F0ZTD5"/>
<dbReference type="CDD" id="cd13999">
    <property type="entry name" value="STKc_MAP3K-like"/>
    <property type="match status" value="1"/>
</dbReference>
<dbReference type="PROSITE" id="PS00108">
    <property type="entry name" value="PROTEIN_KINASE_ST"/>
    <property type="match status" value="1"/>
</dbReference>
<dbReference type="Gene3D" id="1.10.510.10">
    <property type="entry name" value="Transferase(Phosphotransferase) domain 1"/>
    <property type="match status" value="1"/>
</dbReference>
<keyword evidence="6" id="KW-0418">Kinase</keyword>
<dbReference type="FunCoup" id="F0ZTD5">
    <property type="interactions" value="17"/>
</dbReference>
<protein>
    <recommendedName>
        <fullName evidence="2">non-specific serine/threonine protein kinase</fullName>
        <ecNumber evidence="2">2.7.11.1</ecNumber>
    </recommendedName>
</protein>
<dbReference type="Pfam" id="PF00069">
    <property type="entry name" value="Pkinase"/>
    <property type="match status" value="1"/>
</dbReference>
<evidence type="ECO:0000256" key="8">
    <source>
        <dbReference type="ARBA" id="ARBA00047899"/>
    </source>
</evidence>
<feature type="compositionally biased region" description="Low complexity" evidence="10">
    <location>
        <begin position="323"/>
        <end position="336"/>
    </location>
</feature>
<evidence type="ECO:0000256" key="1">
    <source>
        <dbReference type="ARBA" id="ARBA00005843"/>
    </source>
</evidence>
<dbReference type="InParanoid" id="F0ZTD5"/>
<feature type="region of interest" description="Disordered" evidence="10">
    <location>
        <begin position="319"/>
        <end position="342"/>
    </location>
</feature>
<feature type="domain" description="Protein kinase" evidence="11">
    <location>
        <begin position="10"/>
        <end position="266"/>
    </location>
</feature>
<dbReference type="PROSITE" id="PS50011">
    <property type="entry name" value="PROTEIN_KINASE_DOM"/>
    <property type="match status" value="1"/>
</dbReference>
<sequence length="401" mass="45681">MEEIDCESLVIEENEFSKGSFAKVYKGSYYGNPVCVKVVKKDSLIDKELIKFLNREIDILKEILHQPHKNIVKFIGIGEKDSLLFLITELINGGDVGSILLNESFVLPWSLRIKMAKDIAEGMEFLHSKKIMHRDLKSNNLLLGKNWTVKICDFGFAKQFLQVNPLSQTICGTDEFMSPEVILGIQYSFSADVYSFGMVLLELITRNKLEERLPQNNFDIDYEELQNKIPSDCPREFLEISMKCCNYDPKERPTFREVVEMLDNLIIKLVKESPDGPYPETPIIVSNPHFDEQSINDWCMLSLIPDDCLENLNEFSDLKNNKTNDNNINNNNNTDNSTKLYNDAKSNLKNSNCLLCENCQQKSPESVKSSYSNSSIGSSTGSVSSSGSKKKNRKSWRCLIN</sequence>
<evidence type="ECO:0000256" key="9">
    <source>
        <dbReference type="ARBA" id="ARBA00048679"/>
    </source>
</evidence>
<dbReference type="GO" id="GO:0005524">
    <property type="term" value="F:ATP binding"/>
    <property type="evidence" value="ECO:0007669"/>
    <property type="project" value="UniProtKB-KW"/>
</dbReference>
<dbReference type="eggNOG" id="ENOG502RYA2">
    <property type="taxonomic scope" value="Eukaryota"/>
</dbReference>
<dbReference type="GeneID" id="10508225"/>
<dbReference type="EC" id="2.7.11.1" evidence="2"/>
<dbReference type="GO" id="GO:0005737">
    <property type="term" value="C:cytoplasm"/>
    <property type="evidence" value="ECO:0000318"/>
    <property type="project" value="GO_Central"/>
</dbReference>
<evidence type="ECO:0000256" key="4">
    <source>
        <dbReference type="ARBA" id="ARBA00022679"/>
    </source>
</evidence>
<comment type="catalytic activity">
    <reaction evidence="9">
        <text>L-seryl-[protein] + ATP = O-phospho-L-seryl-[protein] + ADP + H(+)</text>
        <dbReference type="Rhea" id="RHEA:17989"/>
        <dbReference type="Rhea" id="RHEA-COMP:9863"/>
        <dbReference type="Rhea" id="RHEA-COMP:11604"/>
        <dbReference type="ChEBI" id="CHEBI:15378"/>
        <dbReference type="ChEBI" id="CHEBI:29999"/>
        <dbReference type="ChEBI" id="CHEBI:30616"/>
        <dbReference type="ChEBI" id="CHEBI:83421"/>
        <dbReference type="ChEBI" id="CHEBI:456216"/>
        <dbReference type="EC" id="2.7.11.1"/>
    </reaction>
</comment>
<evidence type="ECO:0000256" key="7">
    <source>
        <dbReference type="ARBA" id="ARBA00022840"/>
    </source>
</evidence>
<dbReference type="PANTHER" id="PTHR46485">
    <property type="entry name" value="LIM DOMAIN KINASE 1"/>
    <property type="match status" value="1"/>
</dbReference>
<keyword evidence="4" id="KW-0808">Transferase</keyword>
<dbReference type="GO" id="GO:0007165">
    <property type="term" value="P:signal transduction"/>
    <property type="evidence" value="ECO:0000318"/>
    <property type="project" value="GO_Central"/>
</dbReference>
<keyword evidence="7" id="KW-0067">ATP-binding</keyword>
<dbReference type="GO" id="GO:0004672">
    <property type="term" value="F:protein kinase activity"/>
    <property type="evidence" value="ECO:0000318"/>
    <property type="project" value="GO_Central"/>
</dbReference>
<name>F0ZTD5_DICPU</name>
<feature type="compositionally biased region" description="Low complexity" evidence="10">
    <location>
        <begin position="365"/>
        <end position="387"/>
    </location>
</feature>
<evidence type="ECO:0000259" key="11">
    <source>
        <dbReference type="PROSITE" id="PS50011"/>
    </source>
</evidence>
<dbReference type="InterPro" id="IPR050940">
    <property type="entry name" value="Actin_reg-Ser/Thr_kinase"/>
</dbReference>
<dbReference type="STRING" id="5786.F0ZTD5"/>
<dbReference type="SMART" id="SM00220">
    <property type="entry name" value="S_TKc"/>
    <property type="match status" value="1"/>
</dbReference>
<proteinExistence type="inferred from homology"/>
<reference evidence="13" key="1">
    <citation type="journal article" date="2011" name="Genome Biol.">
        <title>Comparative genomics of the social amoebae Dictyostelium discoideum and Dictyostelium purpureum.</title>
        <authorList>
            <consortium name="US DOE Joint Genome Institute (JGI-PGF)"/>
            <person name="Sucgang R."/>
            <person name="Kuo A."/>
            <person name="Tian X."/>
            <person name="Salerno W."/>
            <person name="Parikh A."/>
            <person name="Feasley C.L."/>
            <person name="Dalin E."/>
            <person name="Tu H."/>
            <person name="Huang E."/>
            <person name="Barry K."/>
            <person name="Lindquist E."/>
            <person name="Shapiro H."/>
            <person name="Bruce D."/>
            <person name="Schmutz J."/>
            <person name="Salamov A."/>
            <person name="Fey P."/>
            <person name="Gaudet P."/>
            <person name="Anjard C."/>
            <person name="Babu M.M."/>
            <person name="Basu S."/>
            <person name="Bushmanova Y."/>
            <person name="van der Wel H."/>
            <person name="Katoh-Kurasawa M."/>
            <person name="Dinh C."/>
            <person name="Coutinho P.M."/>
            <person name="Saito T."/>
            <person name="Elias M."/>
            <person name="Schaap P."/>
            <person name="Kay R.R."/>
            <person name="Henrissat B."/>
            <person name="Eichinger L."/>
            <person name="Rivero F."/>
            <person name="Putnam N.H."/>
            <person name="West C.M."/>
            <person name="Loomis W.F."/>
            <person name="Chisholm R.L."/>
            <person name="Shaulsky G."/>
            <person name="Strassmann J.E."/>
            <person name="Queller D.C."/>
            <person name="Kuspa A."/>
            <person name="Grigoriev I.V."/>
        </authorList>
    </citation>
    <scope>NUCLEOTIDE SEQUENCE [LARGE SCALE GENOMIC DNA]</scope>
    <source>
        <strain evidence="13">QSDP1</strain>
    </source>
</reference>
<evidence type="ECO:0000256" key="5">
    <source>
        <dbReference type="ARBA" id="ARBA00022741"/>
    </source>
</evidence>
<dbReference type="OMA" id="ITLCWRE"/>
<feature type="compositionally biased region" description="Basic residues" evidence="10">
    <location>
        <begin position="388"/>
        <end position="401"/>
    </location>
</feature>
<dbReference type="InterPro" id="IPR001245">
    <property type="entry name" value="Ser-Thr/Tyr_kinase_cat_dom"/>
</dbReference>
<evidence type="ECO:0000256" key="3">
    <source>
        <dbReference type="ARBA" id="ARBA00022527"/>
    </source>
</evidence>